<evidence type="ECO:0000313" key="3">
    <source>
        <dbReference type="Proteomes" id="UP000094296"/>
    </source>
</evidence>
<dbReference type="AlphaFoldDB" id="A0A1E5G3K5"/>
<name>A0A1E5G3K5_9FIRM</name>
<dbReference type="Proteomes" id="UP000094296">
    <property type="component" value="Unassembled WGS sequence"/>
</dbReference>
<dbReference type="Pfam" id="PF12650">
    <property type="entry name" value="DUF3784"/>
    <property type="match status" value="1"/>
</dbReference>
<proteinExistence type="predicted"/>
<feature type="transmembrane region" description="Helical" evidence="1">
    <location>
        <begin position="61"/>
        <end position="79"/>
    </location>
</feature>
<keyword evidence="1" id="KW-0812">Transmembrane</keyword>
<protein>
    <recommendedName>
        <fullName evidence="4">Bacterial Pleckstrin homology domain-containing protein</fullName>
    </recommendedName>
</protein>
<comment type="caution">
    <text evidence="2">The sequence shown here is derived from an EMBL/GenBank/DDBJ whole genome shotgun (WGS) entry which is preliminary data.</text>
</comment>
<reference evidence="2 3" key="1">
    <citation type="submission" date="2016-09" db="EMBL/GenBank/DDBJ databases">
        <title>Draft genome sequence for the type strain of Desulfuribacillus alkaliarsenatis AHT28, an obligately anaerobic, sulfidogenic bacterium isolated from Russian soda lake sediments.</title>
        <authorList>
            <person name="Abin C.A."/>
            <person name="Hollibaugh J.T."/>
        </authorList>
    </citation>
    <scope>NUCLEOTIDE SEQUENCE [LARGE SCALE GENOMIC DNA]</scope>
    <source>
        <strain evidence="2 3">AHT28</strain>
    </source>
</reference>
<dbReference type="EMBL" id="MIJE01000011">
    <property type="protein sequence ID" value="OEF97564.1"/>
    <property type="molecule type" value="Genomic_DNA"/>
</dbReference>
<evidence type="ECO:0008006" key="4">
    <source>
        <dbReference type="Google" id="ProtNLM"/>
    </source>
</evidence>
<sequence>MGIMIRYLKWYWLIAGYNTMTAEKKKKVDIEGLSRLMGLYCFVGAGVFLLAGILLHFQITWAVLAAIVLYGIATIMLLIKAQSYDGNNYNEQGEMKKSVKWIVGSVIAVPLIGVAALMYMSSQSSEIVIEDDYIQITGMYGLTLEYQMIQSVELVDILPNIERRTNGSSVGSIRKGNFRLENIGAAKLFVNVNNPPFIEIVSDRHHIFINDSESITTEQLYLEITTKLK</sequence>
<keyword evidence="1" id="KW-1133">Transmembrane helix</keyword>
<keyword evidence="1" id="KW-0472">Membrane</keyword>
<feature type="transmembrane region" description="Helical" evidence="1">
    <location>
        <begin position="33"/>
        <end position="55"/>
    </location>
</feature>
<evidence type="ECO:0000313" key="2">
    <source>
        <dbReference type="EMBL" id="OEF97564.1"/>
    </source>
</evidence>
<accession>A0A1E5G3K5</accession>
<organism evidence="2 3">
    <name type="scientific">Desulfuribacillus alkaliarsenatis</name>
    <dbReference type="NCBI Taxonomy" id="766136"/>
    <lineage>
        <taxon>Bacteria</taxon>
        <taxon>Bacillati</taxon>
        <taxon>Bacillota</taxon>
        <taxon>Desulfuribacillia</taxon>
        <taxon>Desulfuribacillales</taxon>
        <taxon>Desulfuribacillaceae</taxon>
        <taxon>Desulfuribacillus</taxon>
    </lineage>
</organism>
<keyword evidence="3" id="KW-1185">Reference proteome</keyword>
<dbReference type="STRING" id="766136.BHF68_03660"/>
<dbReference type="InterPro" id="IPR017259">
    <property type="entry name" value="UCP037672"/>
</dbReference>
<feature type="transmembrane region" description="Helical" evidence="1">
    <location>
        <begin position="99"/>
        <end position="120"/>
    </location>
</feature>
<evidence type="ECO:0000256" key="1">
    <source>
        <dbReference type="SAM" id="Phobius"/>
    </source>
</evidence>
<gene>
    <name evidence="2" type="ORF">BHF68_03660</name>
</gene>